<evidence type="ECO:0000256" key="2">
    <source>
        <dbReference type="ARBA" id="ARBA00010792"/>
    </source>
</evidence>
<feature type="transmembrane region" description="Helical" evidence="7">
    <location>
        <begin position="12"/>
        <end position="37"/>
    </location>
</feature>
<dbReference type="PANTHER" id="PTHR42709:SF6">
    <property type="entry name" value="UNDECAPRENYL PHOSPHATE TRANSPORTER A"/>
    <property type="match status" value="1"/>
</dbReference>
<evidence type="ECO:0000256" key="5">
    <source>
        <dbReference type="ARBA" id="ARBA00022989"/>
    </source>
</evidence>
<dbReference type="Proteomes" id="UP000078287">
    <property type="component" value="Unassembled WGS sequence"/>
</dbReference>
<comment type="caution">
    <text evidence="9">The sequence shown here is derived from an EMBL/GenBank/DDBJ whole genome shotgun (WGS) entry which is preliminary data.</text>
</comment>
<keyword evidence="4 7" id="KW-0812">Transmembrane</keyword>
<evidence type="ECO:0000256" key="6">
    <source>
        <dbReference type="ARBA" id="ARBA00023136"/>
    </source>
</evidence>
<feature type="transmembrane region" description="Helical" evidence="7">
    <location>
        <begin position="57"/>
        <end position="78"/>
    </location>
</feature>
<dbReference type="GO" id="GO:0005886">
    <property type="term" value="C:plasma membrane"/>
    <property type="evidence" value="ECO:0007669"/>
    <property type="project" value="UniProtKB-SubCell"/>
</dbReference>
<organism evidence="9 10">
    <name type="scientific">Chloroflexus islandicus</name>
    <dbReference type="NCBI Taxonomy" id="1707952"/>
    <lineage>
        <taxon>Bacteria</taxon>
        <taxon>Bacillati</taxon>
        <taxon>Chloroflexota</taxon>
        <taxon>Chloroflexia</taxon>
        <taxon>Chloroflexales</taxon>
        <taxon>Chloroflexineae</taxon>
        <taxon>Chloroflexaceae</taxon>
        <taxon>Chloroflexus</taxon>
    </lineage>
</organism>
<dbReference type="RefSeq" id="WP_066791531.1">
    <property type="nucleotide sequence ID" value="NZ_LWQS01000125.1"/>
</dbReference>
<keyword evidence="10" id="KW-1185">Reference proteome</keyword>
<keyword evidence="3" id="KW-1003">Cell membrane</keyword>
<dbReference type="STRING" id="1707952.A6A03_05755"/>
<evidence type="ECO:0000256" key="4">
    <source>
        <dbReference type="ARBA" id="ARBA00022692"/>
    </source>
</evidence>
<feature type="transmembrane region" description="Helical" evidence="7">
    <location>
        <begin position="183"/>
        <end position="203"/>
    </location>
</feature>
<dbReference type="PANTHER" id="PTHR42709">
    <property type="entry name" value="ALKALINE PHOSPHATASE LIKE PROTEIN"/>
    <property type="match status" value="1"/>
</dbReference>
<evidence type="ECO:0000256" key="3">
    <source>
        <dbReference type="ARBA" id="ARBA00022475"/>
    </source>
</evidence>
<dbReference type="Pfam" id="PF09335">
    <property type="entry name" value="VTT_dom"/>
    <property type="match status" value="1"/>
</dbReference>
<reference evidence="9 10" key="1">
    <citation type="submission" date="2016-04" db="EMBL/GenBank/DDBJ databases">
        <title>Chloroflexus islandicus sp. nov., a thermophilic filamentous anoxygenic phototrophic bacterium from geyser Strokkur (Iceland).</title>
        <authorList>
            <person name="Gaisin V.A."/>
            <person name="Kalashnikov A.M."/>
            <person name="Sukhacheva M.V."/>
            <person name="Grouzdev D.S."/>
            <person name="Ivanov T.M."/>
            <person name="Kuznetsov B."/>
            <person name="Gorlenko V.M."/>
        </authorList>
    </citation>
    <scope>NUCLEOTIDE SEQUENCE [LARGE SCALE GENOMIC DNA]</scope>
    <source>
        <strain evidence="10">isl-2</strain>
    </source>
</reference>
<dbReference type="OrthoDB" id="9813426at2"/>
<evidence type="ECO:0000313" key="10">
    <source>
        <dbReference type="Proteomes" id="UP000078287"/>
    </source>
</evidence>
<protein>
    <recommendedName>
        <fullName evidence="8">VTT domain-containing protein</fullName>
    </recommendedName>
</protein>
<feature type="domain" description="VTT" evidence="8">
    <location>
        <begin position="37"/>
        <end position="166"/>
    </location>
</feature>
<sequence length="215" mass="23493">MGRILEQLGLWIESIIMAIGYPGITLVMLAENLFPPIPSELVMPFAGFLVGRGEMNLFLAIGAGTLGSVLGAIVLYYIGMLAGEPLVRPFFRNYGRFFLLSEQDLDKALHAFTTHGDVIVLGGRVIPIIRSLISLPAGMNRMPMGRFLLFTTIGSTIWTSLLTIGGVILGANWEFVIEIVDQYQKLVLVVLAIAAVVFVVQRLRGLRGMALSRSE</sequence>
<name>A0A178LT87_9CHLR</name>
<dbReference type="InterPro" id="IPR032816">
    <property type="entry name" value="VTT_dom"/>
</dbReference>
<keyword evidence="6 7" id="KW-0472">Membrane</keyword>
<dbReference type="InterPro" id="IPR051311">
    <property type="entry name" value="DedA_domain"/>
</dbReference>
<evidence type="ECO:0000256" key="7">
    <source>
        <dbReference type="SAM" id="Phobius"/>
    </source>
</evidence>
<gene>
    <name evidence="9" type="ORF">A6A03_05755</name>
</gene>
<accession>A0A178LT87</accession>
<dbReference type="EMBL" id="LWQS01000125">
    <property type="protein sequence ID" value="OAN36260.1"/>
    <property type="molecule type" value="Genomic_DNA"/>
</dbReference>
<evidence type="ECO:0000259" key="8">
    <source>
        <dbReference type="Pfam" id="PF09335"/>
    </source>
</evidence>
<keyword evidence="5 7" id="KW-1133">Transmembrane helix</keyword>
<comment type="similarity">
    <text evidence="2">Belongs to the DedA family.</text>
</comment>
<feature type="transmembrane region" description="Helical" evidence="7">
    <location>
        <begin position="147"/>
        <end position="171"/>
    </location>
</feature>
<evidence type="ECO:0000256" key="1">
    <source>
        <dbReference type="ARBA" id="ARBA00004651"/>
    </source>
</evidence>
<comment type="subcellular location">
    <subcellularLocation>
        <location evidence="1">Cell membrane</location>
        <topology evidence="1">Multi-pass membrane protein</topology>
    </subcellularLocation>
</comment>
<dbReference type="AlphaFoldDB" id="A0A178LT87"/>
<evidence type="ECO:0000313" key="9">
    <source>
        <dbReference type="EMBL" id="OAN36260.1"/>
    </source>
</evidence>
<proteinExistence type="inferred from homology"/>